<dbReference type="PANTHER" id="PTHR34388:SF1">
    <property type="entry name" value="DNA POLYMERASE III SUBUNIT DELTA"/>
    <property type="match status" value="1"/>
</dbReference>
<comment type="catalytic activity">
    <reaction evidence="7">
        <text>DNA(n) + a 2'-deoxyribonucleoside 5'-triphosphate = DNA(n+1) + diphosphate</text>
        <dbReference type="Rhea" id="RHEA:22508"/>
        <dbReference type="Rhea" id="RHEA-COMP:17339"/>
        <dbReference type="Rhea" id="RHEA-COMP:17340"/>
        <dbReference type="ChEBI" id="CHEBI:33019"/>
        <dbReference type="ChEBI" id="CHEBI:61560"/>
        <dbReference type="ChEBI" id="CHEBI:173112"/>
        <dbReference type="EC" id="2.7.7.7"/>
    </reaction>
</comment>
<dbReference type="NCBIfam" id="TIGR01128">
    <property type="entry name" value="holA"/>
    <property type="match status" value="1"/>
</dbReference>
<evidence type="ECO:0000256" key="4">
    <source>
        <dbReference type="ARBA" id="ARBA00022705"/>
    </source>
</evidence>
<evidence type="ECO:0000313" key="9">
    <source>
        <dbReference type="EMBL" id="PKU91350.1"/>
    </source>
</evidence>
<evidence type="ECO:0000259" key="8">
    <source>
        <dbReference type="Pfam" id="PF21694"/>
    </source>
</evidence>
<dbReference type="GO" id="GO:0003677">
    <property type="term" value="F:DNA binding"/>
    <property type="evidence" value="ECO:0007669"/>
    <property type="project" value="InterPro"/>
</dbReference>
<evidence type="ECO:0000256" key="3">
    <source>
        <dbReference type="ARBA" id="ARBA00022695"/>
    </source>
</evidence>
<dbReference type="InterPro" id="IPR005790">
    <property type="entry name" value="DNA_polIII_delta"/>
</dbReference>
<dbReference type="InterPro" id="IPR008921">
    <property type="entry name" value="DNA_pol3_clamp-load_cplx_C"/>
</dbReference>
<proteinExistence type="inferred from homology"/>
<name>A0A2N3QIT7_9BIFI</name>
<feature type="domain" description="DNA polymerase III delta subunit-like C-terminal" evidence="8">
    <location>
        <begin position="216"/>
        <end position="325"/>
    </location>
</feature>
<organism evidence="9 10">
    <name type="scientific">Bifidobacterium pseudolongum subsp. globosum</name>
    <dbReference type="NCBI Taxonomy" id="1690"/>
    <lineage>
        <taxon>Bacteria</taxon>
        <taxon>Bacillati</taxon>
        <taxon>Actinomycetota</taxon>
        <taxon>Actinomycetes</taxon>
        <taxon>Bifidobacteriales</taxon>
        <taxon>Bifidobacteriaceae</taxon>
        <taxon>Bifidobacterium</taxon>
    </lineage>
</organism>
<dbReference type="SUPFAM" id="SSF52540">
    <property type="entry name" value="P-loop containing nucleoside triphosphate hydrolases"/>
    <property type="match status" value="1"/>
</dbReference>
<dbReference type="Gene3D" id="1.20.272.10">
    <property type="match status" value="1"/>
</dbReference>
<evidence type="ECO:0000256" key="6">
    <source>
        <dbReference type="ARBA" id="ARBA00034754"/>
    </source>
</evidence>
<comment type="similarity">
    <text evidence="6">Belongs to the DNA polymerase HolA subunit family.</text>
</comment>
<keyword evidence="3" id="KW-0548">Nucleotidyltransferase</keyword>
<dbReference type="Proteomes" id="UP000233730">
    <property type="component" value="Unassembled WGS sequence"/>
</dbReference>
<keyword evidence="4" id="KW-0235">DNA replication</keyword>
<reference evidence="9 10" key="1">
    <citation type="submission" date="2017-10" db="EMBL/GenBank/DDBJ databases">
        <title>Bifidobacterium genomics.</title>
        <authorList>
            <person name="Lugli G.A."/>
            <person name="Milani C."/>
            <person name="Mancabelli L."/>
        </authorList>
    </citation>
    <scope>NUCLEOTIDE SEQUENCE [LARGE SCALE GENOMIC DNA]</scope>
    <source>
        <strain evidence="9 10">1524B</strain>
    </source>
</reference>
<dbReference type="GO" id="GO:0006261">
    <property type="term" value="P:DNA-templated DNA replication"/>
    <property type="evidence" value="ECO:0007669"/>
    <property type="project" value="TreeGrafter"/>
</dbReference>
<evidence type="ECO:0000256" key="2">
    <source>
        <dbReference type="ARBA" id="ARBA00022679"/>
    </source>
</evidence>
<evidence type="ECO:0000256" key="1">
    <source>
        <dbReference type="ARBA" id="ARBA00012417"/>
    </source>
</evidence>
<evidence type="ECO:0000256" key="5">
    <source>
        <dbReference type="ARBA" id="ARBA00022932"/>
    </source>
</evidence>
<dbReference type="EMBL" id="PCGZ01000003">
    <property type="protein sequence ID" value="PKU91350.1"/>
    <property type="molecule type" value="Genomic_DNA"/>
</dbReference>
<dbReference type="SUPFAM" id="SSF48019">
    <property type="entry name" value="post-AAA+ oligomerization domain-like"/>
    <property type="match status" value="1"/>
</dbReference>
<accession>A0A2N3QIT7</accession>
<dbReference type="InterPro" id="IPR027417">
    <property type="entry name" value="P-loop_NTPase"/>
</dbReference>
<evidence type="ECO:0000313" key="10">
    <source>
        <dbReference type="Proteomes" id="UP000233730"/>
    </source>
</evidence>
<dbReference type="PANTHER" id="PTHR34388">
    <property type="entry name" value="DNA POLYMERASE III SUBUNIT DELTA"/>
    <property type="match status" value="1"/>
</dbReference>
<dbReference type="EC" id="2.7.7.7" evidence="1"/>
<keyword evidence="2" id="KW-0808">Transferase</keyword>
<dbReference type="GO" id="GO:0003887">
    <property type="term" value="F:DNA-directed DNA polymerase activity"/>
    <property type="evidence" value="ECO:0007669"/>
    <property type="project" value="UniProtKB-KW"/>
</dbReference>
<dbReference type="AlphaFoldDB" id="A0A2N3QIT7"/>
<comment type="caution">
    <text evidence="9">The sequence shown here is derived from an EMBL/GenBank/DDBJ whole genome shotgun (WGS) entry which is preliminary data.</text>
</comment>
<dbReference type="InterPro" id="IPR048466">
    <property type="entry name" value="DNA_pol3_delta-like_C"/>
</dbReference>
<sequence>MRIVQRYGDIEHMAAHHTPRCVIIRGGDEYLNRLAARRHARQWLDSHPDSELIELEAKDSSRYDFEEATSPSLLSPSAAVIVNHAEDCDEPLAQAITDHCRNPHGEADGSLVIVSHNGSAKGKRLIDSLTRLHAVLEDIPKLDKPQARLNFTLQGFEQRGRTVEPQAAQQLASVLGERPGELAAMIEQLCFDFDTNPITLSQVNQYLISDPQVTGFAMADQALAGHGAQAVIMMRSAISQGTEPIALIGALAMKLRSMAKASAVRAGTITQAESNMAPWMLRNASKQLPGWTSAGMAQCFSQLAWADEQCKTNGSDPIYALEHVIELISRKGIA</sequence>
<protein>
    <recommendedName>
        <fullName evidence="1">DNA-directed DNA polymerase</fullName>
        <ecNumber evidence="1">2.7.7.7</ecNumber>
    </recommendedName>
</protein>
<evidence type="ECO:0000256" key="7">
    <source>
        <dbReference type="ARBA" id="ARBA00049244"/>
    </source>
</evidence>
<dbReference type="GO" id="GO:0009360">
    <property type="term" value="C:DNA polymerase III complex"/>
    <property type="evidence" value="ECO:0007669"/>
    <property type="project" value="TreeGrafter"/>
</dbReference>
<gene>
    <name evidence="9" type="ORF">CQR46_0437</name>
</gene>
<dbReference type="Pfam" id="PF21694">
    <property type="entry name" value="DNA_pol3_delta_C"/>
    <property type="match status" value="1"/>
</dbReference>
<keyword evidence="5" id="KW-0239">DNA-directed DNA polymerase</keyword>